<name>A0A2K2F8D9_9CLOT</name>
<dbReference type="InterPro" id="IPR003959">
    <property type="entry name" value="ATPase_AAA_core"/>
</dbReference>
<dbReference type="Pfam" id="PF22667">
    <property type="entry name" value="Lon_lid"/>
    <property type="match status" value="1"/>
</dbReference>
<dbReference type="InterPro" id="IPR020568">
    <property type="entry name" value="Ribosomal_Su5_D2-typ_SF"/>
</dbReference>
<dbReference type="SUPFAM" id="SSF52540">
    <property type="entry name" value="P-loop containing nucleoside triphosphate hydrolases"/>
    <property type="match status" value="1"/>
</dbReference>
<dbReference type="PANTHER" id="PTHR10046">
    <property type="entry name" value="ATP DEPENDENT LON PROTEASE FAMILY MEMBER"/>
    <property type="match status" value="1"/>
</dbReference>
<keyword evidence="7 9" id="KW-0067">ATP-binding</keyword>
<dbReference type="InterPro" id="IPR015947">
    <property type="entry name" value="PUA-like_sf"/>
</dbReference>
<dbReference type="InterPro" id="IPR004815">
    <property type="entry name" value="Lon_bac/euk-typ"/>
</dbReference>
<dbReference type="InterPro" id="IPR027417">
    <property type="entry name" value="P-loop_NTPase"/>
</dbReference>
<sequence>MIESNKAIKKQILPLLPLRGLTVFPYMTLPFDVGRAKSIKALEEAMVNNQLILLVTQKDARVDSPSEEDIYRVGTISKVKQLLKLPGDTIRVLVEGISRAEIGEITQTEPFFMAEVVEKIYTYDEDDKDEIEALKRSTLSTFEEYVRLSNKISPDILLTVNSIEDHGQLADVITSNLTLKVEQKQEILDEFHPRIRLEKLFRLMLKEIEILEIEKEINAKVRKQIDKSQKEYYLREQLKAIQNELGDRDGISGEVEEYKARLKKAEVPEEVENKVLKELDRLLKMPSGSAEGSVIRTYLDWILDLPWNKSTEEIIDLDKAKKILDEDHYGLEKVKDRIIEYLAIRKLKSALKGPILCLVGPPGVGKTSIAKSIARALNRKYVRMSLGGVRDEAEIRGHRRTYVGAMPGRIIAALKQAGSKNPLVLLDEIDKMSSDFRGDPASAMLEVLDAEQNFAFRDHYLELPFDLSDVMFITTANNLDTIPRPLLDRMEVISLTSYTEEEKVNIAMKYLVPKQIKAHGLKKANLKIDEKAVRDIINYYTREAGVRNLERQIATVCRKAAKELVSTGKKSVKVTSNNLEKFLGVKVYRYDKAKEKDEVGVATGLVWTPVGGDTLSIEVNLMSGDGKLELTGQLGDVMKESARAAISFIRSKAEQLGIDKDFHNKYDIHIHVPEGAIPKDGPSAGITMATAMVSALTGMPVRRNVAMTGEITLRGRVLPIGGLKEKVLAAHRAGIDTIILPVDNKKDIEDIPQNVREKLKFIPVEKMESVLSAALVNNKKDKTKASSMKSEDDKMIIAEEQAILGDADQNTDMIQQ</sequence>
<dbReference type="Gene3D" id="2.30.130.40">
    <property type="entry name" value="LON domain-like"/>
    <property type="match status" value="1"/>
</dbReference>
<dbReference type="RefSeq" id="WP_103082835.1">
    <property type="nucleotide sequence ID" value="NZ_CP021850.1"/>
</dbReference>
<dbReference type="Gene3D" id="1.20.5.5270">
    <property type="match status" value="1"/>
</dbReference>
<comment type="caution">
    <text evidence="17">The sequence shown here is derived from an EMBL/GenBank/DDBJ whole genome shotgun (WGS) entry which is preliminary data.</text>
</comment>
<protein>
    <recommendedName>
        <fullName evidence="9 10">Lon protease</fullName>
        <ecNumber evidence="9 10">3.4.21.53</ecNumber>
    </recommendedName>
    <alternativeName>
        <fullName evidence="9">ATP-dependent protease La</fullName>
    </alternativeName>
</protein>
<dbReference type="GO" id="GO:0043565">
    <property type="term" value="F:sequence-specific DNA binding"/>
    <property type="evidence" value="ECO:0007669"/>
    <property type="project" value="UniProtKB-UniRule"/>
</dbReference>
<dbReference type="EC" id="3.4.21.53" evidence="9 10"/>
<dbReference type="InterPro" id="IPR003111">
    <property type="entry name" value="Lon_prtase_N"/>
</dbReference>
<dbReference type="PROSITE" id="PS51786">
    <property type="entry name" value="LON_PROTEOLYTIC"/>
    <property type="match status" value="1"/>
</dbReference>
<comment type="subunit">
    <text evidence="9 10">Homohexamer. Organized in a ring with a central cavity.</text>
</comment>
<evidence type="ECO:0000256" key="3">
    <source>
        <dbReference type="ARBA" id="ARBA00022670"/>
    </source>
</evidence>
<feature type="active site" evidence="9 11">
    <location>
        <position position="726"/>
    </location>
</feature>
<keyword evidence="5 9" id="KW-0378">Hydrolase</keyword>
<evidence type="ECO:0000259" key="16">
    <source>
        <dbReference type="PROSITE" id="PS51787"/>
    </source>
</evidence>
<dbReference type="Pfam" id="PF00004">
    <property type="entry name" value="AAA"/>
    <property type="match status" value="1"/>
</dbReference>
<dbReference type="Pfam" id="PF02190">
    <property type="entry name" value="LON_substr_bdg"/>
    <property type="match status" value="1"/>
</dbReference>
<comment type="subcellular location">
    <subcellularLocation>
        <location evidence="1 9 10">Cytoplasm</location>
    </subcellularLocation>
</comment>
<evidence type="ECO:0000313" key="18">
    <source>
        <dbReference type="Proteomes" id="UP000236151"/>
    </source>
</evidence>
<evidence type="ECO:0000256" key="12">
    <source>
        <dbReference type="PIRSR" id="PIRSR001174-2"/>
    </source>
</evidence>
<feature type="active site" evidence="9 11">
    <location>
        <position position="683"/>
    </location>
</feature>
<dbReference type="InterPro" id="IPR027065">
    <property type="entry name" value="Lon_Prtase"/>
</dbReference>
<evidence type="ECO:0000256" key="11">
    <source>
        <dbReference type="PIRSR" id="PIRSR001174-1"/>
    </source>
</evidence>
<dbReference type="Gene3D" id="3.40.50.300">
    <property type="entry name" value="P-loop containing nucleotide triphosphate hydrolases"/>
    <property type="match status" value="1"/>
</dbReference>
<gene>
    <name evidence="9 17" type="primary">lon</name>
    <name evidence="17" type="ORF">CDQ84_16390</name>
</gene>
<evidence type="ECO:0000256" key="4">
    <source>
        <dbReference type="ARBA" id="ARBA00022741"/>
    </source>
</evidence>
<keyword evidence="18" id="KW-1185">Reference proteome</keyword>
<keyword evidence="2 9" id="KW-0963">Cytoplasm</keyword>
<dbReference type="OrthoDB" id="9803599at2"/>
<reference evidence="17 18" key="1">
    <citation type="submission" date="2017-06" db="EMBL/GenBank/DDBJ databases">
        <title>Investigating the central metabolism of Clostridium thermosuccinogenes.</title>
        <authorList>
            <person name="Koendjbiharie J.G."/>
            <person name="van Kranenburg R."/>
        </authorList>
    </citation>
    <scope>NUCLEOTIDE SEQUENCE [LARGE SCALE GENOMIC DNA]</scope>
    <source>
        <strain evidence="17 18">DSM 5806</strain>
    </source>
</reference>
<evidence type="ECO:0000256" key="14">
    <source>
        <dbReference type="RuleBase" id="RU000591"/>
    </source>
</evidence>
<dbReference type="Gene3D" id="1.20.58.1480">
    <property type="match status" value="1"/>
</dbReference>
<dbReference type="InterPro" id="IPR003593">
    <property type="entry name" value="AAA+_ATPase"/>
</dbReference>
<dbReference type="GO" id="GO:0004252">
    <property type="term" value="F:serine-type endopeptidase activity"/>
    <property type="evidence" value="ECO:0007669"/>
    <property type="project" value="UniProtKB-UniRule"/>
</dbReference>
<dbReference type="InterPro" id="IPR046336">
    <property type="entry name" value="Lon_prtase_N_sf"/>
</dbReference>
<feature type="domain" description="Lon proteolytic" evidence="15">
    <location>
        <begin position="596"/>
        <end position="777"/>
    </location>
</feature>
<evidence type="ECO:0000313" key="17">
    <source>
        <dbReference type="EMBL" id="PNT95773.1"/>
    </source>
</evidence>
<comment type="catalytic activity">
    <reaction evidence="9 10 13">
        <text>Hydrolysis of proteins in presence of ATP.</text>
        <dbReference type="EC" id="3.4.21.53"/>
    </reaction>
</comment>
<dbReference type="HAMAP" id="MF_01973">
    <property type="entry name" value="lon_bact"/>
    <property type="match status" value="1"/>
</dbReference>
<dbReference type="PIRSF" id="PIRSF001174">
    <property type="entry name" value="Lon_proteas"/>
    <property type="match status" value="1"/>
</dbReference>
<evidence type="ECO:0000256" key="2">
    <source>
        <dbReference type="ARBA" id="ARBA00022490"/>
    </source>
</evidence>
<dbReference type="Gene3D" id="1.10.8.60">
    <property type="match status" value="1"/>
</dbReference>
<dbReference type="AlphaFoldDB" id="A0A2K2F8D9"/>
<evidence type="ECO:0000256" key="10">
    <source>
        <dbReference type="PIRNR" id="PIRNR001174"/>
    </source>
</evidence>
<evidence type="ECO:0000256" key="7">
    <source>
        <dbReference type="ARBA" id="ARBA00022840"/>
    </source>
</evidence>
<dbReference type="PRINTS" id="PR00830">
    <property type="entry name" value="ENDOLAPTASE"/>
</dbReference>
<dbReference type="SMART" id="SM00464">
    <property type="entry name" value="LON"/>
    <property type="match status" value="1"/>
</dbReference>
<feature type="domain" description="Lon N-terminal" evidence="16">
    <location>
        <begin position="13"/>
        <end position="208"/>
    </location>
</feature>
<dbReference type="EMBL" id="NIOJ01000059">
    <property type="protein sequence ID" value="PNT95773.1"/>
    <property type="molecule type" value="Genomic_DNA"/>
</dbReference>
<dbReference type="GO" id="GO:0004176">
    <property type="term" value="F:ATP-dependent peptidase activity"/>
    <property type="evidence" value="ECO:0007669"/>
    <property type="project" value="UniProtKB-UniRule"/>
</dbReference>
<dbReference type="GO" id="GO:0005737">
    <property type="term" value="C:cytoplasm"/>
    <property type="evidence" value="ECO:0007669"/>
    <property type="project" value="UniProtKB-SubCell"/>
</dbReference>
<dbReference type="CDD" id="cd19500">
    <property type="entry name" value="RecA-like_Lon"/>
    <property type="match status" value="1"/>
</dbReference>
<feature type="binding site" evidence="9 12">
    <location>
        <begin position="360"/>
        <end position="367"/>
    </location>
    <ligand>
        <name>ATP</name>
        <dbReference type="ChEBI" id="CHEBI:30616"/>
    </ligand>
</feature>
<dbReference type="GO" id="GO:0016887">
    <property type="term" value="F:ATP hydrolysis activity"/>
    <property type="evidence" value="ECO:0007669"/>
    <property type="project" value="UniProtKB-UniRule"/>
</dbReference>
<dbReference type="NCBIfam" id="NF008053">
    <property type="entry name" value="PRK10787.1"/>
    <property type="match status" value="1"/>
</dbReference>
<proteinExistence type="evidence at transcript level"/>
<dbReference type="KEGG" id="cthd:CDO33_15460"/>
<dbReference type="GO" id="GO:0005524">
    <property type="term" value="F:ATP binding"/>
    <property type="evidence" value="ECO:0007669"/>
    <property type="project" value="UniProtKB-UniRule"/>
</dbReference>
<dbReference type="GO" id="GO:0006515">
    <property type="term" value="P:protein quality control for misfolded or incompletely synthesized proteins"/>
    <property type="evidence" value="ECO:0007669"/>
    <property type="project" value="UniProtKB-UniRule"/>
</dbReference>
<keyword evidence="6 9" id="KW-0720">Serine protease</keyword>
<keyword evidence="4 9" id="KW-0547">Nucleotide-binding</keyword>
<dbReference type="PROSITE" id="PS51787">
    <property type="entry name" value="LON_N"/>
    <property type="match status" value="1"/>
</dbReference>
<dbReference type="InterPro" id="IPR014721">
    <property type="entry name" value="Ribsml_uS5_D2-typ_fold_subgr"/>
</dbReference>
<dbReference type="InterPro" id="IPR008269">
    <property type="entry name" value="Lon_proteolytic"/>
</dbReference>
<keyword evidence="8 9" id="KW-0346">Stress response</keyword>
<dbReference type="FunFam" id="3.30.230.10:FF:000010">
    <property type="entry name" value="Lon protease"/>
    <property type="match status" value="1"/>
</dbReference>
<dbReference type="SMART" id="SM00382">
    <property type="entry name" value="AAA"/>
    <property type="match status" value="1"/>
</dbReference>
<dbReference type="NCBIfam" id="TIGR00763">
    <property type="entry name" value="lon"/>
    <property type="match status" value="1"/>
</dbReference>
<organism evidence="17 18">
    <name type="scientific">Clostridium thermosuccinogenes</name>
    <dbReference type="NCBI Taxonomy" id="84032"/>
    <lineage>
        <taxon>Bacteria</taxon>
        <taxon>Bacillati</taxon>
        <taxon>Bacillota</taxon>
        <taxon>Clostridia</taxon>
        <taxon>Eubacteriales</taxon>
        <taxon>Clostridiaceae</taxon>
        <taxon>Clostridium</taxon>
    </lineage>
</organism>
<evidence type="ECO:0000256" key="5">
    <source>
        <dbReference type="ARBA" id="ARBA00022801"/>
    </source>
</evidence>
<dbReference type="Gene3D" id="3.30.230.10">
    <property type="match status" value="1"/>
</dbReference>
<dbReference type="Proteomes" id="UP000236151">
    <property type="component" value="Unassembled WGS sequence"/>
</dbReference>
<dbReference type="InterPro" id="IPR008268">
    <property type="entry name" value="Peptidase_S16_AS"/>
</dbReference>
<dbReference type="InterPro" id="IPR027543">
    <property type="entry name" value="Lon_bac"/>
</dbReference>
<evidence type="ECO:0000259" key="15">
    <source>
        <dbReference type="PROSITE" id="PS51786"/>
    </source>
</evidence>
<dbReference type="PROSITE" id="PS01046">
    <property type="entry name" value="LON_SER"/>
    <property type="match status" value="1"/>
</dbReference>
<dbReference type="InterPro" id="IPR054594">
    <property type="entry name" value="Lon_lid"/>
</dbReference>
<evidence type="ECO:0000256" key="13">
    <source>
        <dbReference type="PROSITE-ProRule" id="PRU01122"/>
    </source>
</evidence>
<evidence type="ECO:0000256" key="1">
    <source>
        <dbReference type="ARBA" id="ARBA00004496"/>
    </source>
</evidence>
<dbReference type="GO" id="GO:0034605">
    <property type="term" value="P:cellular response to heat"/>
    <property type="evidence" value="ECO:0007669"/>
    <property type="project" value="UniProtKB-UniRule"/>
</dbReference>
<evidence type="ECO:0000256" key="9">
    <source>
        <dbReference type="HAMAP-Rule" id="MF_01973"/>
    </source>
</evidence>
<dbReference type="FunFam" id="3.40.50.300:FF:000382">
    <property type="entry name" value="Lon protease homolog 2, peroxisomal"/>
    <property type="match status" value="1"/>
</dbReference>
<evidence type="ECO:0000256" key="8">
    <source>
        <dbReference type="ARBA" id="ARBA00023016"/>
    </source>
</evidence>
<dbReference type="SUPFAM" id="SSF54211">
    <property type="entry name" value="Ribosomal protein S5 domain 2-like"/>
    <property type="match status" value="1"/>
</dbReference>
<keyword evidence="3 9" id="KW-0645">Protease</keyword>
<dbReference type="Pfam" id="PF05362">
    <property type="entry name" value="Lon_C"/>
    <property type="match status" value="1"/>
</dbReference>
<dbReference type="FunFam" id="1.20.5.5270:FF:000002">
    <property type="entry name" value="Lon protease homolog"/>
    <property type="match status" value="1"/>
</dbReference>
<accession>A0A2K2F8D9</accession>
<dbReference type="SUPFAM" id="SSF88697">
    <property type="entry name" value="PUA domain-like"/>
    <property type="match status" value="1"/>
</dbReference>
<comment type="function">
    <text evidence="9">ATP-dependent serine protease that mediates the selective degradation of mutant and abnormal proteins as well as certain short-lived regulatory proteins. Required for cellular homeostasis and for survival from DNA damage and developmental changes induced by stress. Degrades polypeptides processively to yield small peptide fragments that are 5 to 10 amino acids long. Binds to DNA in a double-stranded, site-specific manner.</text>
</comment>
<evidence type="ECO:0000256" key="6">
    <source>
        <dbReference type="ARBA" id="ARBA00022825"/>
    </source>
</evidence>
<comment type="induction">
    <text evidence="9">By heat shock.</text>
</comment>
<comment type="similarity">
    <text evidence="9 10 13 14">Belongs to the peptidase S16 family.</text>
</comment>